<evidence type="ECO:0000256" key="1">
    <source>
        <dbReference type="SAM" id="MobiDB-lite"/>
    </source>
</evidence>
<keyword evidence="3" id="KW-1185">Reference proteome</keyword>
<evidence type="ECO:0000313" key="2">
    <source>
        <dbReference type="EMBL" id="KAK8602087.1"/>
    </source>
</evidence>
<sequence length="313" mass="34661">MISVTDDSSSGSTADDDRLEKSKNAENLTAGEVEAMLKPVESRSVAENSADEMVADSLGKSEGGINAKRTKLLNYQEKPSIFVEIENQVNDRNGNSEFPDLGDRVFLEKECNEVEKTFDTANMDVQGLRCTTVNINPINDEMGINDSGETSVPIVSKFDNATNKIGGAVVSCRVVEQAQKVDQLNNFQLVDSIVPSVGNGPSLDEGLMGASNTFDKNLLFEDLEMGPNNNPCSGEYEGSLEEAREASNSDQNHLFEEMHNVRRRGKKFEMQDKVLSDLERKKRDRTMIKQKKKCIRREEELSIEEYSPSDSGA</sequence>
<protein>
    <submittedName>
        <fullName evidence="2">Uncharacterized protein</fullName>
    </submittedName>
</protein>
<feature type="region of interest" description="Disordered" evidence="1">
    <location>
        <begin position="1"/>
        <end position="49"/>
    </location>
</feature>
<feature type="compositionally biased region" description="Low complexity" evidence="1">
    <location>
        <begin position="1"/>
        <end position="13"/>
    </location>
</feature>
<dbReference type="Proteomes" id="UP001472677">
    <property type="component" value="Unassembled WGS sequence"/>
</dbReference>
<organism evidence="2 3">
    <name type="scientific">Hibiscus sabdariffa</name>
    <name type="common">roselle</name>
    <dbReference type="NCBI Taxonomy" id="183260"/>
    <lineage>
        <taxon>Eukaryota</taxon>
        <taxon>Viridiplantae</taxon>
        <taxon>Streptophyta</taxon>
        <taxon>Embryophyta</taxon>
        <taxon>Tracheophyta</taxon>
        <taxon>Spermatophyta</taxon>
        <taxon>Magnoliopsida</taxon>
        <taxon>eudicotyledons</taxon>
        <taxon>Gunneridae</taxon>
        <taxon>Pentapetalae</taxon>
        <taxon>rosids</taxon>
        <taxon>malvids</taxon>
        <taxon>Malvales</taxon>
        <taxon>Malvaceae</taxon>
        <taxon>Malvoideae</taxon>
        <taxon>Hibiscus</taxon>
    </lineage>
</organism>
<reference evidence="2 3" key="1">
    <citation type="journal article" date="2024" name="G3 (Bethesda)">
        <title>Genome assembly of Hibiscus sabdariffa L. provides insights into metabolisms of medicinal natural products.</title>
        <authorList>
            <person name="Kim T."/>
        </authorList>
    </citation>
    <scope>NUCLEOTIDE SEQUENCE [LARGE SCALE GENOMIC DNA]</scope>
    <source>
        <strain evidence="2">TK-2024</strain>
        <tissue evidence="2">Old leaves</tissue>
    </source>
</reference>
<dbReference type="EMBL" id="JBBPBM010000001">
    <property type="protein sequence ID" value="KAK8602087.1"/>
    <property type="molecule type" value="Genomic_DNA"/>
</dbReference>
<accession>A0ABR2GHQ1</accession>
<comment type="caution">
    <text evidence="2">The sequence shown here is derived from an EMBL/GenBank/DDBJ whole genome shotgun (WGS) entry which is preliminary data.</text>
</comment>
<name>A0ABR2GHQ1_9ROSI</name>
<feature type="compositionally biased region" description="Basic and acidic residues" evidence="1">
    <location>
        <begin position="15"/>
        <end position="24"/>
    </location>
</feature>
<proteinExistence type="predicted"/>
<evidence type="ECO:0000313" key="3">
    <source>
        <dbReference type="Proteomes" id="UP001472677"/>
    </source>
</evidence>
<gene>
    <name evidence="2" type="ORF">V6N12_051905</name>
</gene>